<dbReference type="GO" id="GO:0005525">
    <property type="term" value="F:GTP binding"/>
    <property type="evidence" value="ECO:0007669"/>
    <property type="project" value="UniProtKB-KW"/>
</dbReference>
<dbReference type="CDD" id="cd00882">
    <property type="entry name" value="Ras_like_GTPase"/>
    <property type="match status" value="1"/>
</dbReference>
<dbReference type="AlphaFoldDB" id="A0A9X3J341"/>
<dbReference type="Gene3D" id="3.40.50.300">
    <property type="entry name" value="P-loop containing nucleotide triphosphate hydrolases"/>
    <property type="match status" value="1"/>
</dbReference>
<evidence type="ECO:0000256" key="2">
    <source>
        <dbReference type="ARBA" id="ARBA00023134"/>
    </source>
</evidence>
<proteinExistence type="predicted"/>
<keyword evidence="4" id="KW-1185">Reference proteome</keyword>
<keyword evidence="1" id="KW-0547">Nucleotide-binding</keyword>
<dbReference type="RefSeq" id="WP_267777172.1">
    <property type="nucleotide sequence ID" value="NZ_JAPNKE010000002.1"/>
</dbReference>
<reference evidence="3" key="1">
    <citation type="submission" date="2022-11" db="EMBL/GenBank/DDBJ databases">
        <title>Minimal conservation of predation-associated metabolite biosynthetic gene clusters underscores biosynthetic potential of Myxococcota including descriptions for ten novel species: Archangium lansinium sp. nov., Myxococcus landrumus sp. nov., Nannocystis bai.</title>
        <authorList>
            <person name="Ahearne A."/>
            <person name="Stevens C."/>
            <person name="Phillips K."/>
        </authorList>
    </citation>
    <scope>NUCLEOTIDE SEQUENCE</scope>
    <source>
        <strain evidence="3">Na p29</strain>
    </source>
</reference>
<dbReference type="EMBL" id="JAPNKE010000002">
    <property type="protein sequence ID" value="MCY1013331.1"/>
    <property type="molecule type" value="Genomic_DNA"/>
</dbReference>
<accession>A0A9X3J341</accession>
<evidence type="ECO:0000313" key="4">
    <source>
        <dbReference type="Proteomes" id="UP001150924"/>
    </source>
</evidence>
<name>A0A9X3J341_9BACT</name>
<keyword evidence="2" id="KW-0342">GTP-binding</keyword>
<dbReference type="GO" id="GO:0003924">
    <property type="term" value="F:GTPase activity"/>
    <property type="evidence" value="ECO:0007669"/>
    <property type="project" value="InterPro"/>
</dbReference>
<dbReference type="InterPro" id="IPR006689">
    <property type="entry name" value="Small_GTPase_ARF/SAR"/>
</dbReference>
<gene>
    <name evidence="3" type="ORF">OV079_48955</name>
</gene>
<dbReference type="PANTHER" id="PTHR42708:SF1">
    <property type="entry name" value="GLIDING MOTILITY PROTEIN MGLA"/>
    <property type="match status" value="1"/>
</dbReference>
<protein>
    <submittedName>
        <fullName evidence="3">ADP-ribosylation factor-like protein</fullName>
    </submittedName>
</protein>
<organism evidence="3 4">
    <name type="scientific">Nannocystis pusilla</name>
    <dbReference type="NCBI Taxonomy" id="889268"/>
    <lineage>
        <taxon>Bacteria</taxon>
        <taxon>Pseudomonadati</taxon>
        <taxon>Myxococcota</taxon>
        <taxon>Polyangia</taxon>
        <taxon>Nannocystales</taxon>
        <taxon>Nannocystaceae</taxon>
        <taxon>Nannocystis</taxon>
    </lineage>
</organism>
<comment type="caution">
    <text evidence="3">The sequence shown here is derived from an EMBL/GenBank/DDBJ whole genome shotgun (WGS) entry which is preliminary data.</text>
</comment>
<dbReference type="SUPFAM" id="SSF52540">
    <property type="entry name" value="P-loop containing nucleoside triphosphate hydrolases"/>
    <property type="match status" value="1"/>
</dbReference>
<dbReference type="PANTHER" id="PTHR42708">
    <property type="entry name" value="ATP/GTP-BINDING PROTEIN-RELATED"/>
    <property type="match status" value="1"/>
</dbReference>
<dbReference type="Pfam" id="PF00025">
    <property type="entry name" value="Arf"/>
    <property type="match status" value="1"/>
</dbReference>
<evidence type="ECO:0000313" key="3">
    <source>
        <dbReference type="EMBL" id="MCY1013331.1"/>
    </source>
</evidence>
<dbReference type="InterPro" id="IPR027417">
    <property type="entry name" value="P-loop_NTPase"/>
</dbReference>
<evidence type="ECO:0000256" key="1">
    <source>
        <dbReference type="ARBA" id="ARBA00022741"/>
    </source>
</evidence>
<dbReference type="InterPro" id="IPR052705">
    <property type="entry name" value="Gliding_Motility_GTPase"/>
</dbReference>
<sequence length="592" mass="63052">MAVYERDRDRIVIRVVYDGPGRAGKTTNVEQLARIFGNKPGNELQVHPAATGRTIYFDWFSFDGGMIDGHPLQVQVVTVPGHKSLDPRRAHILHTADVVVLVCDCAASGPDAAREMLDSLREHLATNARSVPLVVQANKQDLANAMSPQKLSAALGLGYDTPVVSAQASAGIGVRETAIGAIRAAVRQMKRRMAKEGVDAILGRAGTADELRAALQGIEAVGAGRSVGERRSPEDEDRRALPAALVDEGRVVYIRSQKLATQLAAGAHGEATARARAPLQTSLSDMSERPHAERARGGAVPVSAMFIEPRPANDPPEVAALPSGTVPEDLHLPPPPTVARLPPVDLPPRPGPELPSGHVWPVPGGRGVLERIAAHPMTHVPGLEGHARNDMSFKSSDFRLRTRPEWRFAERERGREALREHVRRAARLGPLLPAGIAVALAVGDDADVLWHIVPDLQSLGAELRGAPAAERPRHLQRLASAYAAALRLLAREDVGLGLDPHAFAEQDGRWVYIGDRLHEPDPASALARALLAPGSGPGERGAWSGALEQALPLALTREDVAALGLEQALAAATTADAAEDRARVRAALGRCS</sequence>
<dbReference type="Proteomes" id="UP001150924">
    <property type="component" value="Unassembled WGS sequence"/>
</dbReference>